<evidence type="ECO:0000313" key="2">
    <source>
        <dbReference type="Proteomes" id="UP000614490"/>
    </source>
</evidence>
<evidence type="ECO:0000313" key="1">
    <source>
        <dbReference type="EMBL" id="MBH0230533.1"/>
    </source>
</evidence>
<proteinExistence type="predicted"/>
<organism evidence="1 2">
    <name type="scientific">Halobacillus yeomjeoni</name>
    <dbReference type="NCBI Taxonomy" id="311194"/>
    <lineage>
        <taxon>Bacteria</taxon>
        <taxon>Bacillati</taxon>
        <taxon>Bacillota</taxon>
        <taxon>Bacilli</taxon>
        <taxon>Bacillales</taxon>
        <taxon>Bacillaceae</taxon>
        <taxon>Halobacillus</taxon>
    </lineage>
</organism>
<dbReference type="RefSeq" id="WP_197317164.1">
    <property type="nucleotide sequence ID" value="NZ_JADZSC010000002.1"/>
</dbReference>
<gene>
    <name evidence="1" type="ORF">H0267_09945</name>
</gene>
<protein>
    <submittedName>
        <fullName evidence="1">Uracil-DNA glycosylase</fullName>
    </submittedName>
</protein>
<accession>A0A931MV09</accession>
<comment type="caution">
    <text evidence="1">The sequence shown here is derived from an EMBL/GenBank/DDBJ whole genome shotgun (WGS) entry which is preliminary data.</text>
</comment>
<dbReference type="AlphaFoldDB" id="A0A931MV09"/>
<reference evidence="1 2" key="1">
    <citation type="journal article" date="2005" name="Int. J. Syst. Evol. Microbiol.">
        <title>Halobacillus yeomjeoni sp. nov., isolated from a marine solar saltern in Korea.</title>
        <authorList>
            <person name="Yoon J.H."/>
            <person name="Kang S.J."/>
            <person name="Lee C.H."/>
            <person name="Oh H.W."/>
            <person name="Oh T.K."/>
        </authorList>
    </citation>
    <scope>NUCLEOTIDE SEQUENCE [LARGE SCALE GENOMIC DNA]</scope>
    <source>
        <strain evidence="1 2">KCTC 3957</strain>
    </source>
</reference>
<keyword evidence="2" id="KW-1185">Reference proteome</keyword>
<name>A0A931MV09_9BACI</name>
<sequence length="71" mass="8279">MSVNCFQCKHFNTTWNPAFPRACKAYGFKSKEMPSTLVLKATGSECLQFEPKRYKESYKTTQKRSGIDYRL</sequence>
<dbReference type="Proteomes" id="UP000614490">
    <property type="component" value="Unassembled WGS sequence"/>
</dbReference>
<dbReference type="EMBL" id="JADZSC010000002">
    <property type="protein sequence ID" value="MBH0230533.1"/>
    <property type="molecule type" value="Genomic_DNA"/>
</dbReference>